<feature type="region of interest" description="Disordered" evidence="2">
    <location>
        <begin position="59"/>
        <end position="107"/>
    </location>
</feature>
<dbReference type="Proteomes" id="UP000248148">
    <property type="component" value="Unassembled WGS sequence"/>
</dbReference>
<keyword evidence="1" id="KW-0175">Coiled coil</keyword>
<dbReference type="RefSeq" id="WP_110781413.1">
    <property type="nucleotide sequence ID" value="NZ_QJTI01000016.1"/>
</dbReference>
<keyword evidence="4" id="KW-1185">Reference proteome</keyword>
<evidence type="ECO:0008006" key="5">
    <source>
        <dbReference type="Google" id="ProtNLM"/>
    </source>
</evidence>
<dbReference type="EMBL" id="QJTI01000016">
    <property type="protein sequence ID" value="PYF01889.1"/>
    <property type="molecule type" value="Genomic_DNA"/>
</dbReference>
<reference evidence="3 4" key="1">
    <citation type="submission" date="2018-06" db="EMBL/GenBank/DDBJ databases">
        <title>Genomic Encyclopedia of Archaeal and Bacterial Type Strains, Phase II (KMG-II): from individual species to whole genera.</title>
        <authorList>
            <person name="Goeker M."/>
        </authorList>
    </citation>
    <scope>NUCLEOTIDE SEQUENCE [LARGE SCALE GENOMIC DNA]</scope>
    <source>
        <strain evidence="3 4">JCM 11668</strain>
    </source>
</reference>
<evidence type="ECO:0000256" key="2">
    <source>
        <dbReference type="SAM" id="MobiDB-lite"/>
    </source>
</evidence>
<feature type="compositionally biased region" description="Low complexity" evidence="2">
    <location>
        <begin position="229"/>
        <end position="247"/>
    </location>
</feature>
<dbReference type="AlphaFoldDB" id="A0A318TQG9"/>
<feature type="coiled-coil region" evidence="1">
    <location>
        <begin position="148"/>
        <end position="210"/>
    </location>
</feature>
<feature type="region of interest" description="Disordered" evidence="2">
    <location>
        <begin position="1"/>
        <end position="45"/>
    </location>
</feature>
<feature type="compositionally biased region" description="Low complexity" evidence="2">
    <location>
        <begin position="91"/>
        <end position="104"/>
    </location>
</feature>
<feature type="compositionally biased region" description="Low complexity" evidence="2">
    <location>
        <begin position="59"/>
        <end position="84"/>
    </location>
</feature>
<evidence type="ECO:0000313" key="4">
    <source>
        <dbReference type="Proteomes" id="UP000248148"/>
    </source>
</evidence>
<name>A0A318TQG9_9BRAD</name>
<protein>
    <recommendedName>
        <fullName evidence="5">Inner membrane protein</fullName>
    </recommendedName>
</protein>
<feature type="compositionally biased region" description="Basic and acidic residues" evidence="2">
    <location>
        <begin position="1"/>
        <end position="18"/>
    </location>
</feature>
<accession>A0A318TQG9</accession>
<evidence type="ECO:0000256" key="1">
    <source>
        <dbReference type="SAM" id="Coils"/>
    </source>
</evidence>
<comment type="caution">
    <text evidence="3">The sequence shown here is derived from an EMBL/GenBank/DDBJ whole genome shotgun (WGS) entry which is preliminary data.</text>
</comment>
<gene>
    <name evidence="3" type="ORF">BJ122_11621</name>
</gene>
<proteinExistence type="predicted"/>
<dbReference type="OrthoDB" id="8441668at2"/>
<evidence type="ECO:0000313" key="3">
    <source>
        <dbReference type="EMBL" id="PYF01889.1"/>
    </source>
</evidence>
<sequence length="473" mass="47757">MVEGKPDNKDHLKEHPEAIGEESTGSAPPAREAQFIEETEQVGRDVDQAADQVDGDQANAVAAAAAAEAAPSEPEDAAPAAAKAAAEKAAVEQSAADKAAEPAAPRGSSPILPLLSGAVGAALVLGGAWFAVGQNLPLTSQSGDSAALESLTARLASVEAKANAAASAPAVASAAAPAAAEPDPALIKRIDTLEKSLTALHDELAATKDKTVQLSAALGNLKPAAASDATPGEPSTAEAAAPATPSVPAATAAELAELGERLTKLQAAVAALPPPPAPVDLAPVNERLSKLEVAVDKPPPVLDDSGLRRVVAAALLESAVQHGEAYAGLLGTAKSLAPDPAALQPLEPFAANGVPSAKDLCRELIALLPKLIPGYDPLDSTASILDRLQAGADRLVRIQRPGAPGTKDRSAVLARMISAAQRNDLAEAKRELSVLEPSERAPAQEWLNRANARDAALSASRQFAAAAMAALSK</sequence>
<organism evidence="3 4">
    <name type="scientific">Rhodopseudomonas faecalis</name>
    <dbReference type="NCBI Taxonomy" id="99655"/>
    <lineage>
        <taxon>Bacteria</taxon>
        <taxon>Pseudomonadati</taxon>
        <taxon>Pseudomonadota</taxon>
        <taxon>Alphaproteobacteria</taxon>
        <taxon>Hyphomicrobiales</taxon>
        <taxon>Nitrobacteraceae</taxon>
        <taxon>Rhodopseudomonas</taxon>
    </lineage>
</organism>
<feature type="region of interest" description="Disordered" evidence="2">
    <location>
        <begin position="224"/>
        <end position="247"/>
    </location>
</feature>